<dbReference type="GO" id="GO:0033388">
    <property type="term" value="P:putrescine biosynthetic process from arginine"/>
    <property type="evidence" value="ECO:0007669"/>
    <property type="project" value="TreeGrafter"/>
</dbReference>
<dbReference type="PANTHER" id="PTHR43674">
    <property type="entry name" value="NITRILASE C965.09-RELATED"/>
    <property type="match status" value="1"/>
</dbReference>
<dbReference type="RefSeq" id="WP_220475925.1">
    <property type="nucleotide sequence ID" value="NZ_JACGWU010000006.1"/>
</dbReference>
<comment type="caution">
    <text evidence="5">The sequence shown here is derived from an EMBL/GenBank/DDBJ whole genome shotgun (WGS) entry which is preliminary data.</text>
</comment>
<dbReference type="InterPro" id="IPR036526">
    <property type="entry name" value="C-N_Hydrolase_sf"/>
</dbReference>
<comment type="similarity">
    <text evidence="1">Belongs to the carbon-nitrogen hydrolase superfamily. NIT1/NIT2 family.</text>
</comment>
<name>A0A7W3JVN6_9MICO</name>
<feature type="domain" description="CN hydrolase" evidence="3">
    <location>
        <begin position="1"/>
        <end position="255"/>
    </location>
</feature>
<evidence type="ECO:0000313" key="5">
    <source>
        <dbReference type="EMBL" id="MBA8830078.1"/>
    </source>
</evidence>
<evidence type="ECO:0000313" key="6">
    <source>
        <dbReference type="Proteomes" id="UP000524237"/>
    </source>
</evidence>
<reference evidence="5 6" key="1">
    <citation type="submission" date="2020-07" db="EMBL/GenBank/DDBJ databases">
        <title>Sequencing the genomes of 1000 actinobacteria strains.</title>
        <authorList>
            <person name="Klenk H.-P."/>
        </authorList>
    </citation>
    <scope>NUCLEOTIDE SEQUENCE [LARGE SCALE GENOMIC DNA]</scope>
    <source>
        <strain evidence="5 6">DSM 23737</strain>
    </source>
</reference>
<dbReference type="Pfam" id="PF00795">
    <property type="entry name" value="CN_hydrolase"/>
    <property type="match status" value="1"/>
</dbReference>
<keyword evidence="2 5" id="KW-0378">Hydrolase</keyword>
<gene>
    <name evidence="4" type="ORF">FB555_001720</name>
    <name evidence="5" type="ORF">FB555_002205</name>
</gene>
<dbReference type="PROSITE" id="PS01227">
    <property type="entry name" value="UPF0012"/>
    <property type="match status" value="1"/>
</dbReference>
<dbReference type="EMBL" id="JACGWU010000006">
    <property type="protein sequence ID" value="MBA8829604.1"/>
    <property type="molecule type" value="Genomic_DNA"/>
</dbReference>
<dbReference type="EMBL" id="JACGWU010000012">
    <property type="protein sequence ID" value="MBA8830078.1"/>
    <property type="molecule type" value="Genomic_DNA"/>
</dbReference>
<dbReference type="PROSITE" id="PS50263">
    <property type="entry name" value="CN_HYDROLASE"/>
    <property type="match status" value="1"/>
</dbReference>
<dbReference type="Proteomes" id="UP000524237">
    <property type="component" value="Unassembled WGS sequence"/>
</dbReference>
<dbReference type="AlphaFoldDB" id="A0A7W3JVN6"/>
<dbReference type="InterPro" id="IPR003010">
    <property type="entry name" value="C-N_Hydrolase"/>
</dbReference>
<keyword evidence="6" id="KW-1185">Reference proteome</keyword>
<evidence type="ECO:0000256" key="1">
    <source>
        <dbReference type="ARBA" id="ARBA00010613"/>
    </source>
</evidence>
<accession>A0A7W3JVN6</accession>
<evidence type="ECO:0000313" key="4">
    <source>
        <dbReference type="EMBL" id="MBA8829604.1"/>
    </source>
</evidence>
<dbReference type="PANTHER" id="PTHR43674:SF2">
    <property type="entry name" value="BETA-UREIDOPROPIONASE"/>
    <property type="match status" value="1"/>
</dbReference>
<proteinExistence type="inferred from homology"/>
<dbReference type="InterPro" id="IPR050345">
    <property type="entry name" value="Aliph_Amidase/BUP"/>
</dbReference>
<evidence type="ECO:0000259" key="3">
    <source>
        <dbReference type="PROSITE" id="PS50263"/>
    </source>
</evidence>
<dbReference type="Gene3D" id="3.60.110.10">
    <property type="entry name" value="Carbon-nitrogen hydrolase"/>
    <property type="match status" value="1"/>
</dbReference>
<sequence>MRIAVCQVSARVGERAKNGERLEAVIREAASGGIEAAGSGGANVIVIPELANTGYSFTSREELEEFAEIAELAESSTLTAWHQLARELDIVLVGGFAERGLDGDFYNSSAIVDATGVRAVYRKAHLWDAEKLIFAQGNDLPPVVDTAFGRIGLMICYDIEFPEWVREVSLRGADLLCCPVNWPRALHPASEKPSEVIKVQALASMNRIFIAIADRALADRGQEWSGASIIVDPDGFPLTTLAPGSDNIFYADVDLTLARDKDINAHNNVLADRRTDLYQHIEGLV</sequence>
<dbReference type="InterPro" id="IPR001110">
    <property type="entry name" value="UPF0012_CS"/>
</dbReference>
<protein>
    <submittedName>
        <fullName evidence="5">Putative amidohydrolase</fullName>
    </submittedName>
</protein>
<organism evidence="5 6">
    <name type="scientific">Alpinimonas psychrophila</name>
    <dbReference type="NCBI Taxonomy" id="748908"/>
    <lineage>
        <taxon>Bacteria</taxon>
        <taxon>Bacillati</taxon>
        <taxon>Actinomycetota</taxon>
        <taxon>Actinomycetes</taxon>
        <taxon>Micrococcales</taxon>
        <taxon>Microbacteriaceae</taxon>
        <taxon>Alpinimonas</taxon>
    </lineage>
</organism>
<dbReference type="SUPFAM" id="SSF56317">
    <property type="entry name" value="Carbon-nitrogen hydrolase"/>
    <property type="match status" value="1"/>
</dbReference>
<dbReference type="GO" id="GO:0050126">
    <property type="term" value="F:N-carbamoylputrescine amidase activity"/>
    <property type="evidence" value="ECO:0007669"/>
    <property type="project" value="TreeGrafter"/>
</dbReference>
<evidence type="ECO:0000256" key="2">
    <source>
        <dbReference type="ARBA" id="ARBA00022801"/>
    </source>
</evidence>